<dbReference type="EMBL" id="ML996697">
    <property type="protein sequence ID" value="KAF2399436.1"/>
    <property type="molecule type" value="Genomic_DNA"/>
</dbReference>
<sequence length="287" mass="32431">MECPVKASRLNLRVLGIYNMLAPLSLPEHIHNPFPYGFRARPAVAPGSMNWTVIERYITPSSETEFADLFSVDSKNSFLKDRICELTDDGVLVFMYPTKTGATTFTKSYLKPLIEPLLRQLVTTHTLPSDTAAAIDNGMNVLIPMPEFAQMATGIADLARELQTAGGGVLEVVYEDTDVVRLQKRDWIQWWSHQERANITAAFRKGLTTRLTTVRPGPSPVHSHQWRNSVDNFREVRLPERQQEHVSAEALTVQFIEDLNKRNYEGPDPTDGIEVAVFVLRRVPTKQ</sequence>
<gene>
    <name evidence="1" type="ORF">EJ06DRAFT_522361</name>
</gene>
<dbReference type="Proteomes" id="UP000799640">
    <property type="component" value="Unassembled WGS sequence"/>
</dbReference>
<protein>
    <submittedName>
        <fullName evidence="1">Uncharacterized protein</fullName>
    </submittedName>
</protein>
<keyword evidence="2" id="KW-1185">Reference proteome</keyword>
<dbReference type="AlphaFoldDB" id="A0A6G1HU89"/>
<evidence type="ECO:0000313" key="2">
    <source>
        <dbReference type="Proteomes" id="UP000799640"/>
    </source>
</evidence>
<proteinExistence type="predicted"/>
<evidence type="ECO:0000313" key="1">
    <source>
        <dbReference type="EMBL" id="KAF2399436.1"/>
    </source>
</evidence>
<organism evidence="1 2">
    <name type="scientific">Trichodelitschia bisporula</name>
    <dbReference type="NCBI Taxonomy" id="703511"/>
    <lineage>
        <taxon>Eukaryota</taxon>
        <taxon>Fungi</taxon>
        <taxon>Dikarya</taxon>
        <taxon>Ascomycota</taxon>
        <taxon>Pezizomycotina</taxon>
        <taxon>Dothideomycetes</taxon>
        <taxon>Dothideomycetes incertae sedis</taxon>
        <taxon>Phaeotrichales</taxon>
        <taxon>Phaeotrichaceae</taxon>
        <taxon>Trichodelitschia</taxon>
    </lineage>
</organism>
<reference evidence="1" key="1">
    <citation type="journal article" date="2020" name="Stud. Mycol.">
        <title>101 Dothideomycetes genomes: a test case for predicting lifestyles and emergence of pathogens.</title>
        <authorList>
            <person name="Haridas S."/>
            <person name="Albert R."/>
            <person name="Binder M."/>
            <person name="Bloem J."/>
            <person name="Labutti K."/>
            <person name="Salamov A."/>
            <person name="Andreopoulos B."/>
            <person name="Baker S."/>
            <person name="Barry K."/>
            <person name="Bills G."/>
            <person name="Bluhm B."/>
            <person name="Cannon C."/>
            <person name="Castanera R."/>
            <person name="Culley D."/>
            <person name="Daum C."/>
            <person name="Ezra D."/>
            <person name="Gonzalez J."/>
            <person name="Henrissat B."/>
            <person name="Kuo A."/>
            <person name="Liang C."/>
            <person name="Lipzen A."/>
            <person name="Lutzoni F."/>
            <person name="Magnuson J."/>
            <person name="Mondo S."/>
            <person name="Nolan M."/>
            <person name="Ohm R."/>
            <person name="Pangilinan J."/>
            <person name="Park H.-J."/>
            <person name="Ramirez L."/>
            <person name="Alfaro M."/>
            <person name="Sun H."/>
            <person name="Tritt A."/>
            <person name="Yoshinaga Y."/>
            <person name="Zwiers L.-H."/>
            <person name="Turgeon B."/>
            <person name="Goodwin S."/>
            <person name="Spatafora J."/>
            <person name="Crous P."/>
            <person name="Grigoriev I."/>
        </authorList>
    </citation>
    <scope>NUCLEOTIDE SEQUENCE</scope>
    <source>
        <strain evidence="1">CBS 262.69</strain>
    </source>
</reference>
<dbReference type="OrthoDB" id="5407894at2759"/>
<name>A0A6G1HU89_9PEZI</name>
<accession>A0A6G1HU89</accession>